<evidence type="ECO:0000313" key="4">
    <source>
        <dbReference type="Proteomes" id="UP000052052"/>
    </source>
</evidence>
<evidence type="ECO:0000256" key="1">
    <source>
        <dbReference type="ARBA" id="ARBA00006845"/>
    </source>
</evidence>
<dbReference type="Gene3D" id="3.30.370.10">
    <property type="entry name" value="Barstar-like"/>
    <property type="match status" value="1"/>
</dbReference>
<gene>
    <name evidence="3" type="ORF">ABB29_09820</name>
</gene>
<dbReference type="PATRIC" id="fig|344882.3.peg.332"/>
<sequence>MTESGFELGLDDAARAGVFFVTHDDIPTLAAAGRDASLLAPRIDLSGCINKATMMLRFATALDFPSGSGRNWDALSDALRDLGWLPANQGLVLLLEHAGDLRSADERSFETLLDVLDEASRFWAEQSTPFWAFIALPEQDFSELL</sequence>
<dbReference type="OrthoDB" id="7575400at2"/>
<evidence type="ECO:0000259" key="2">
    <source>
        <dbReference type="Pfam" id="PF01337"/>
    </source>
</evidence>
<feature type="domain" description="Barstar (barnase inhibitor)" evidence="2">
    <location>
        <begin position="42"/>
        <end position="134"/>
    </location>
</feature>
<comment type="caution">
    <text evidence="3">The sequence shown here is derived from an EMBL/GenBank/DDBJ whole genome shotgun (WGS) entry which is preliminary data.</text>
</comment>
<reference evidence="3 4" key="1">
    <citation type="submission" date="2015-05" db="EMBL/GenBank/DDBJ databases">
        <title>Genome sequencing and analysis of members of genus Stenotrophomonas.</title>
        <authorList>
            <person name="Patil P.P."/>
            <person name="Midha S."/>
            <person name="Patil P.B."/>
        </authorList>
    </citation>
    <scope>NUCLEOTIDE SEQUENCE [LARGE SCALE GENOMIC DNA]</scope>
    <source>
        <strain evidence="3 4">DSM 21858</strain>
    </source>
</reference>
<accession>A0A0R0CH77</accession>
<protein>
    <submittedName>
        <fullName evidence="3">Barnase inhibitor</fullName>
    </submittedName>
</protein>
<comment type="similarity">
    <text evidence="1">Belongs to the barstar family.</text>
</comment>
<organism evidence="3 4">
    <name type="scientific">Pseudoxanthomonas dokdonensis</name>
    <dbReference type="NCBI Taxonomy" id="344882"/>
    <lineage>
        <taxon>Bacteria</taxon>
        <taxon>Pseudomonadati</taxon>
        <taxon>Pseudomonadota</taxon>
        <taxon>Gammaproteobacteria</taxon>
        <taxon>Lysobacterales</taxon>
        <taxon>Lysobacteraceae</taxon>
        <taxon>Pseudoxanthomonas</taxon>
    </lineage>
</organism>
<dbReference type="EMBL" id="LDJL01000011">
    <property type="protein sequence ID" value="KRG68784.1"/>
    <property type="molecule type" value="Genomic_DNA"/>
</dbReference>
<evidence type="ECO:0000313" key="3">
    <source>
        <dbReference type="EMBL" id="KRG68784.1"/>
    </source>
</evidence>
<dbReference type="CDD" id="cd05141">
    <property type="entry name" value="Barstar_evA4336-like"/>
    <property type="match status" value="1"/>
</dbReference>
<keyword evidence="4" id="KW-1185">Reference proteome</keyword>
<dbReference type="AlphaFoldDB" id="A0A0R0CH77"/>
<dbReference type="InterPro" id="IPR000468">
    <property type="entry name" value="Barstar"/>
</dbReference>
<dbReference type="RefSeq" id="WP_057658585.1">
    <property type="nucleotide sequence ID" value="NZ_LDJL01000011.1"/>
</dbReference>
<dbReference type="SUPFAM" id="SSF52038">
    <property type="entry name" value="Barstar-related"/>
    <property type="match status" value="1"/>
</dbReference>
<dbReference type="Proteomes" id="UP000052052">
    <property type="component" value="Unassembled WGS sequence"/>
</dbReference>
<dbReference type="InterPro" id="IPR035905">
    <property type="entry name" value="Barstar-like_sf"/>
</dbReference>
<dbReference type="Pfam" id="PF01337">
    <property type="entry name" value="Barstar"/>
    <property type="match status" value="1"/>
</dbReference>
<proteinExistence type="inferred from homology"/>
<name>A0A0R0CH77_9GAMM</name>
<dbReference type="STRING" id="344882.ABB29_09820"/>